<feature type="compositionally biased region" description="Acidic residues" evidence="1">
    <location>
        <begin position="1"/>
        <end position="36"/>
    </location>
</feature>
<keyword evidence="4" id="KW-1185">Reference proteome</keyword>
<proteinExistence type="predicted"/>
<dbReference type="Proteomes" id="UP000836402">
    <property type="component" value="Unassembled WGS sequence"/>
</dbReference>
<protein>
    <submittedName>
        <fullName evidence="3">Uncharacterized protein</fullName>
    </submittedName>
</protein>
<evidence type="ECO:0000256" key="1">
    <source>
        <dbReference type="SAM" id="MobiDB-lite"/>
    </source>
</evidence>
<evidence type="ECO:0000313" key="4">
    <source>
        <dbReference type="Proteomes" id="UP000836402"/>
    </source>
</evidence>
<feature type="transmembrane region" description="Helical" evidence="2">
    <location>
        <begin position="75"/>
        <end position="95"/>
    </location>
</feature>
<organism evidence="3 4">
    <name type="scientific">Tilletia caries</name>
    <name type="common">wheat bunt fungus</name>
    <dbReference type="NCBI Taxonomy" id="13290"/>
    <lineage>
        <taxon>Eukaryota</taxon>
        <taxon>Fungi</taxon>
        <taxon>Dikarya</taxon>
        <taxon>Basidiomycota</taxon>
        <taxon>Ustilaginomycotina</taxon>
        <taxon>Exobasidiomycetes</taxon>
        <taxon>Tilletiales</taxon>
        <taxon>Tilletiaceae</taxon>
        <taxon>Tilletia</taxon>
    </lineage>
</organism>
<dbReference type="EMBL" id="CAJHJG010006493">
    <property type="protein sequence ID" value="CAD6957420.1"/>
    <property type="molecule type" value="Genomic_DNA"/>
</dbReference>
<gene>
    <name evidence="3" type="ORF">JKIAZH3_G1232</name>
</gene>
<feature type="region of interest" description="Disordered" evidence="1">
    <location>
        <begin position="1"/>
        <end position="37"/>
    </location>
</feature>
<evidence type="ECO:0000256" key="2">
    <source>
        <dbReference type="SAM" id="Phobius"/>
    </source>
</evidence>
<evidence type="ECO:0000313" key="3">
    <source>
        <dbReference type="EMBL" id="CAD6957420.1"/>
    </source>
</evidence>
<reference evidence="3" key="1">
    <citation type="submission" date="2020-10" db="EMBL/GenBank/DDBJ databases">
        <authorList>
            <person name="Sedaghatjoo S."/>
        </authorList>
    </citation>
    <scope>NUCLEOTIDE SEQUENCE</scope>
    <source>
        <strain evidence="3">AZH3</strain>
    </source>
</reference>
<accession>A0ABN7JA77</accession>
<keyword evidence="2" id="KW-1133">Transmembrane helix</keyword>
<name>A0ABN7JA77_9BASI</name>
<feature type="region of interest" description="Disordered" evidence="1">
    <location>
        <begin position="236"/>
        <end position="264"/>
    </location>
</feature>
<keyword evidence="2" id="KW-0812">Transmembrane</keyword>
<sequence>MESTEDDEDDADLGEDQPQEDGDEALEDSDDDDPDNFDPTRAGVIILSIFNLLTASTVASAFANHPNSKLIQQLLLCEKIATVLISTAGFIGAAYTDRRLITFYSRALWVVFGLYLFIDTIKAVQSFPTRPDFESSCRSKMSEIVNRPEDKSEAEWQEDIKALCQVAYNPMIVGLSSMLACVKVIEFWTCMVVYRYRLQLDEQAREDEGVDLTPIPGAAARRTLRGTLFRAPTLSAPPSYKDIVNDESSADSKGKPQPSSLPAKADVLINVGDLA</sequence>
<comment type="caution">
    <text evidence="3">The sequence shown here is derived from an EMBL/GenBank/DDBJ whole genome shotgun (WGS) entry which is preliminary data.</text>
</comment>
<feature type="transmembrane region" description="Helical" evidence="2">
    <location>
        <begin position="42"/>
        <end position="63"/>
    </location>
</feature>
<keyword evidence="2" id="KW-0472">Membrane</keyword>